<feature type="compositionally biased region" description="Acidic residues" evidence="5">
    <location>
        <begin position="29"/>
        <end position="46"/>
    </location>
</feature>
<keyword evidence="4" id="KW-0653">Protein transport</keyword>
<comment type="similarity">
    <text evidence="1 4">Belongs to the SEC5 family.</text>
</comment>
<evidence type="ECO:0000256" key="1">
    <source>
        <dbReference type="ARBA" id="ARBA00010578"/>
    </source>
</evidence>
<keyword evidence="8" id="KW-1185">Reference proteome</keyword>
<evidence type="ECO:0000259" key="6">
    <source>
        <dbReference type="Pfam" id="PF15469"/>
    </source>
</evidence>
<dbReference type="Proteomes" id="UP000799421">
    <property type="component" value="Unassembled WGS sequence"/>
</dbReference>
<dbReference type="AlphaFoldDB" id="A0A6A7BZ41"/>
<evidence type="ECO:0000313" key="8">
    <source>
        <dbReference type="Proteomes" id="UP000799421"/>
    </source>
</evidence>
<comment type="function">
    <text evidence="4">Component of the exocyst complex involved in the docking of exocytic vesicles with fusion sites on the plasma membrane.</text>
</comment>
<evidence type="ECO:0000256" key="3">
    <source>
        <dbReference type="ARBA" id="ARBA00022483"/>
    </source>
</evidence>
<gene>
    <name evidence="7" type="ORF">K470DRAFT_247408</name>
</gene>
<proteinExistence type="inferred from homology"/>
<name>A0A6A7BZ41_9PEZI</name>
<dbReference type="InterPro" id="IPR029175">
    <property type="entry name" value="EXOC2/Sec5"/>
</dbReference>
<dbReference type="PANTHER" id="PTHR13043">
    <property type="entry name" value="EXOCYST COMPLEX COMPONENT SEC5"/>
    <property type="match status" value="1"/>
</dbReference>
<keyword evidence="2 4" id="KW-0813">Transport</keyword>
<organism evidence="7 8">
    <name type="scientific">Piedraia hortae CBS 480.64</name>
    <dbReference type="NCBI Taxonomy" id="1314780"/>
    <lineage>
        <taxon>Eukaryota</taxon>
        <taxon>Fungi</taxon>
        <taxon>Dikarya</taxon>
        <taxon>Ascomycota</taxon>
        <taxon>Pezizomycotina</taxon>
        <taxon>Dothideomycetes</taxon>
        <taxon>Dothideomycetidae</taxon>
        <taxon>Capnodiales</taxon>
        <taxon>Piedraiaceae</taxon>
        <taxon>Piedraia</taxon>
    </lineage>
</organism>
<protein>
    <recommendedName>
        <fullName evidence="4">Exocyst complex component SEC5</fullName>
    </recommendedName>
</protein>
<dbReference type="OrthoDB" id="26242at2759"/>
<dbReference type="InterPro" id="IPR039481">
    <property type="entry name" value="EXOC2/Sec5_N_dom"/>
</dbReference>
<dbReference type="Pfam" id="PF15469">
    <property type="entry name" value="Sec5"/>
    <property type="match status" value="1"/>
</dbReference>
<evidence type="ECO:0000256" key="5">
    <source>
        <dbReference type="SAM" id="MobiDB-lite"/>
    </source>
</evidence>
<feature type="domain" description="Exocyst complex component EXOC2/Sec5 N-terminal" evidence="6">
    <location>
        <begin position="71"/>
        <end position="983"/>
    </location>
</feature>
<keyword evidence="3 4" id="KW-0268">Exocytosis</keyword>
<feature type="region of interest" description="Disordered" evidence="5">
    <location>
        <begin position="172"/>
        <end position="207"/>
    </location>
</feature>
<feature type="compositionally biased region" description="Basic residues" evidence="5">
    <location>
        <begin position="192"/>
        <end position="207"/>
    </location>
</feature>
<dbReference type="GO" id="GO:0006893">
    <property type="term" value="P:Golgi to plasma membrane transport"/>
    <property type="evidence" value="ECO:0007669"/>
    <property type="project" value="UniProtKB-UniRule"/>
</dbReference>
<accession>A0A6A7BZ41</accession>
<evidence type="ECO:0000256" key="4">
    <source>
        <dbReference type="RuleBase" id="RU365069"/>
    </source>
</evidence>
<evidence type="ECO:0000256" key="2">
    <source>
        <dbReference type="ARBA" id="ARBA00022448"/>
    </source>
</evidence>
<dbReference type="GO" id="GO:0006887">
    <property type="term" value="P:exocytosis"/>
    <property type="evidence" value="ECO:0007669"/>
    <property type="project" value="UniProtKB-KW"/>
</dbReference>
<feature type="region of interest" description="Disordered" evidence="5">
    <location>
        <begin position="24"/>
        <end position="67"/>
    </location>
</feature>
<reference evidence="7" key="1">
    <citation type="journal article" date="2020" name="Stud. Mycol.">
        <title>101 Dothideomycetes genomes: a test case for predicting lifestyles and emergence of pathogens.</title>
        <authorList>
            <person name="Haridas S."/>
            <person name="Albert R."/>
            <person name="Binder M."/>
            <person name="Bloem J."/>
            <person name="Labutti K."/>
            <person name="Salamov A."/>
            <person name="Andreopoulos B."/>
            <person name="Baker S."/>
            <person name="Barry K."/>
            <person name="Bills G."/>
            <person name="Bluhm B."/>
            <person name="Cannon C."/>
            <person name="Castanera R."/>
            <person name="Culley D."/>
            <person name="Daum C."/>
            <person name="Ezra D."/>
            <person name="Gonzalez J."/>
            <person name="Henrissat B."/>
            <person name="Kuo A."/>
            <person name="Liang C."/>
            <person name="Lipzen A."/>
            <person name="Lutzoni F."/>
            <person name="Magnuson J."/>
            <person name="Mondo S."/>
            <person name="Nolan M."/>
            <person name="Ohm R."/>
            <person name="Pangilinan J."/>
            <person name="Park H.-J."/>
            <person name="Ramirez L."/>
            <person name="Alfaro M."/>
            <person name="Sun H."/>
            <person name="Tritt A."/>
            <person name="Yoshinaga Y."/>
            <person name="Zwiers L.-H."/>
            <person name="Turgeon B."/>
            <person name="Goodwin S."/>
            <person name="Spatafora J."/>
            <person name="Crous P."/>
            <person name="Grigoriev I."/>
        </authorList>
    </citation>
    <scope>NUCLEOTIDE SEQUENCE</scope>
    <source>
        <strain evidence="7">CBS 480.64</strain>
    </source>
</reference>
<evidence type="ECO:0000313" key="7">
    <source>
        <dbReference type="EMBL" id="KAF2860511.1"/>
    </source>
</evidence>
<comment type="subunit">
    <text evidence="4">Component of the exocyst complex.</text>
</comment>
<sequence length="995" mass="110494">MPVSADQERRLLNHYGISTIYPEAWPGQEEAEFGDEDEDEEGEDNDTIPAAATVRPVSEQVSPNAVHKDEPDALGFVPSVASELRRRGLAVEDDLRLCNRFMLSSTSFSPALYLAQVHRDDSSEELLRGLDFLSRSIAQKSASLKVLVESNFERFVKAKTTIDHVYTEMRNQGAPDASTTTTPQLGGGSHVGNRRSHIRHTSKTHSHFRNMSGAGVFAAGAPNGVADKRKNALTKESEYGVLGIRAPLQEIIIQSGDVWGQVLGGKERGETAAQALGALEQYREIFRLPSDVSEAVKAKNYEGVARLWKSAQSYAARAQSISENAKAGGNTLTDSEVQEILVTAKMWHDVSAQINAFKRHIRQQLKHSHGKKSAALSDEAHREEYMELISALLMLADDENPIWEWLHSRYCFLKERIEQILEQTRVEMEVLRRSLAMDNRPDPSSLARYLSKNSQTRSMNLGRDADAPAVIKFWEKLDAALQSMFSTRDGLLGEVKDFWELASSFIDGRAQKSFLASNFASDSEHLTLNAGDADKLKMGTLELVHQLRNGIHKIFCEKPAEDLKDLYGPGEPNANGRLKRTLTLHAENPSLKSPKKGEQWEAFAFWPPYSNALSGSHYLAKTLTLIGTGAGNLSGLSVVQNTPESAESLRSLVATVRERCVAALIIAWTADAGERCRGLEMWQRSPNRRDVTTMPDAFMKYQENVLANAQKLAYVSDASANASYNVIVPPSTKVLQGIRSCFVTSLYKTLGGMVENAENAASTDYSQNIRALVVLSNLAYLRSDIIPKLISVFESSFSVKLTDENKTIRDVLSQIESREFQAYAKPISERLAAIIIQGVHSPTWTPREDLKPSDVRPYVYDVLLGLVLVHSEVSTTAPGLTQMIISHLLEQVSTALLTAFNTRQPPGLTLSSLMQATLDVEFIAQTLNNFNNERVTEIQGQIYICLDERTPADARRRLQGELPEMKGVLKRLRESTKGEFGCFRRERKSRQAPAK</sequence>
<dbReference type="PANTHER" id="PTHR13043:SF1">
    <property type="entry name" value="EXOCYST COMPLEX COMPONENT 2"/>
    <property type="match status" value="1"/>
</dbReference>
<dbReference type="GO" id="GO:0015031">
    <property type="term" value="P:protein transport"/>
    <property type="evidence" value="ECO:0007669"/>
    <property type="project" value="UniProtKB-KW"/>
</dbReference>
<dbReference type="EMBL" id="MU005981">
    <property type="protein sequence ID" value="KAF2860511.1"/>
    <property type="molecule type" value="Genomic_DNA"/>
</dbReference>
<dbReference type="GO" id="GO:0000145">
    <property type="term" value="C:exocyst"/>
    <property type="evidence" value="ECO:0007669"/>
    <property type="project" value="UniProtKB-UniRule"/>
</dbReference>